<organism evidence="6 7">
    <name type="scientific">Planktothrix tepida PCC 9214</name>
    <dbReference type="NCBI Taxonomy" id="671072"/>
    <lineage>
        <taxon>Bacteria</taxon>
        <taxon>Bacillati</taxon>
        <taxon>Cyanobacteriota</taxon>
        <taxon>Cyanophyceae</taxon>
        <taxon>Oscillatoriophycideae</taxon>
        <taxon>Oscillatoriales</taxon>
        <taxon>Microcoleaceae</taxon>
        <taxon>Planktothrix</taxon>
    </lineage>
</organism>
<keyword evidence="7" id="KW-1185">Reference proteome</keyword>
<evidence type="ECO:0000256" key="2">
    <source>
        <dbReference type="ARBA" id="ARBA00024035"/>
    </source>
</evidence>
<dbReference type="Gene3D" id="2.40.30.90">
    <property type="entry name" value="Bacterial fluorinating enzyme like"/>
    <property type="match status" value="1"/>
</dbReference>
<feature type="domain" description="S-adenosyl-l-methionine hydroxide adenosyltransferase C-terminal" evidence="5">
    <location>
        <begin position="266"/>
        <end position="311"/>
    </location>
</feature>
<evidence type="ECO:0000259" key="5">
    <source>
        <dbReference type="Pfam" id="PF20257"/>
    </source>
</evidence>
<comment type="similarity">
    <text evidence="2">Belongs to the SAM hydrolase / SAM-dependent halogenase family.</text>
</comment>
<dbReference type="PANTHER" id="PTHR35092:SF1">
    <property type="entry name" value="CHLORINASE MJ1651"/>
    <property type="match status" value="1"/>
</dbReference>
<evidence type="ECO:0000259" key="4">
    <source>
        <dbReference type="Pfam" id="PF01887"/>
    </source>
</evidence>
<feature type="domain" description="S-adenosyl-l-methionine hydroxide adenosyltransferase N-terminal" evidence="4">
    <location>
        <begin position="8"/>
        <end position="168"/>
    </location>
</feature>
<dbReference type="InterPro" id="IPR002747">
    <property type="entry name" value="SAM_OH_AdoTrfase"/>
</dbReference>
<dbReference type="SUPFAM" id="SSF102522">
    <property type="entry name" value="Bacterial fluorinating enzyme, N-terminal domain"/>
    <property type="match status" value="1"/>
</dbReference>
<feature type="region of interest" description="Disordered" evidence="3">
    <location>
        <begin position="225"/>
        <end position="248"/>
    </location>
</feature>
<evidence type="ECO:0000313" key="7">
    <source>
        <dbReference type="Proteomes" id="UP000184315"/>
    </source>
</evidence>
<name>A0A1J1LNS1_9CYAN</name>
<dbReference type="EMBL" id="CZDF01000171">
    <property type="protein sequence ID" value="CUR34205.1"/>
    <property type="molecule type" value="Genomic_DNA"/>
</dbReference>
<sequence>MLPNYPIITLLTDFGSKDIYVGVMKGVISQINPQINIIDLTHEIPPQNIAMSRFCLMNAYSYFPEGTVHIAVVDPGVGTQRRAIAIKFKNSYLVGPDNGLLTGLLEPFLTSKIDINSNHLESPEIIAVELNNPKYWRTSQPSTTFHGRDIFAAVGAHLASGIPLEQLGTFIDLKTLVRLSLPSCRLTDDGIEGCIQYIDGFGNLVTNIPGEAVADKNWYIAISEGKKKPKNKKHKPKKNKLKNKKNSKKILQTEQHKLAGLSCLIPKGQTYGDLPSGQLVALVGSHQWLEIAMNGGNAQQQLKLDLGAKVQVIISHQ</sequence>
<gene>
    <name evidence="6" type="ORF">PL9214640212</name>
</gene>
<dbReference type="SUPFAM" id="SSF101852">
    <property type="entry name" value="Bacterial fluorinating enzyme, C-terminal domain"/>
    <property type="match status" value="1"/>
</dbReference>
<dbReference type="InterPro" id="IPR023227">
    <property type="entry name" value="SAM_OH_AdoTrfase_C_sf"/>
</dbReference>
<dbReference type="InterPro" id="IPR023228">
    <property type="entry name" value="SAM_OH_AdoTrfase_N_sf"/>
</dbReference>
<accession>A0A1J1LNS1</accession>
<dbReference type="AlphaFoldDB" id="A0A1J1LNS1"/>
<feature type="compositionally biased region" description="Basic residues" evidence="3">
    <location>
        <begin position="227"/>
        <end position="248"/>
    </location>
</feature>
<reference evidence="7" key="1">
    <citation type="submission" date="2015-10" db="EMBL/GenBank/DDBJ databases">
        <authorList>
            <person name="Regsiter A."/>
            <person name="william w."/>
        </authorList>
    </citation>
    <scope>NUCLEOTIDE SEQUENCE [LARGE SCALE GENOMIC DNA]</scope>
</reference>
<evidence type="ECO:0000256" key="1">
    <source>
        <dbReference type="ARBA" id="ARBA00022691"/>
    </source>
</evidence>
<evidence type="ECO:0008006" key="8">
    <source>
        <dbReference type="Google" id="ProtNLM"/>
    </source>
</evidence>
<protein>
    <recommendedName>
        <fullName evidence="8">Adenosyl-chloride synthase</fullName>
    </recommendedName>
</protein>
<dbReference type="Pfam" id="PF20257">
    <property type="entry name" value="SAM_HAT_C"/>
    <property type="match status" value="2"/>
</dbReference>
<keyword evidence="1" id="KW-0949">S-adenosyl-L-methionine</keyword>
<dbReference type="Proteomes" id="UP000184315">
    <property type="component" value="Unassembled WGS sequence"/>
</dbReference>
<feature type="domain" description="S-adenosyl-l-methionine hydroxide adenosyltransferase C-terminal" evidence="5">
    <location>
        <begin position="193"/>
        <end position="227"/>
    </location>
</feature>
<proteinExistence type="inferred from homology"/>
<dbReference type="InterPro" id="IPR046469">
    <property type="entry name" value="SAM_HAT_N"/>
</dbReference>
<dbReference type="Pfam" id="PF01887">
    <property type="entry name" value="SAM_HAT_N"/>
    <property type="match status" value="1"/>
</dbReference>
<dbReference type="OrthoDB" id="9792195at2"/>
<dbReference type="PANTHER" id="PTHR35092">
    <property type="entry name" value="CHLORINASE MJ1651"/>
    <property type="match status" value="1"/>
</dbReference>
<dbReference type="PIRSF" id="PIRSF006779">
    <property type="entry name" value="UCP006779"/>
    <property type="match status" value="1"/>
</dbReference>
<dbReference type="RefSeq" id="WP_072720677.1">
    <property type="nucleotide sequence ID" value="NZ_LN889812.1"/>
</dbReference>
<evidence type="ECO:0000313" key="6">
    <source>
        <dbReference type="EMBL" id="CUR34205.1"/>
    </source>
</evidence>
<dbReference type="STRING" id="671072.PL9214640212"/>
<evidence type="ECO:0000256" key="3">
    <source>
        <dbReference type="SAM" id="MobiDB-lite"/>
    </source>
</evidence>
<dbReference type="Gene3D" id="3.40.50.10790">
    <property type="entry name" value="S-adenosyl-l-methionine hydroxide adenosyltransferase, N-terminal"/>
    <property type="match status" value="1"/>
</dbReference>
<dbReference type="InterPro" id="IPR046470">
    <property type="entry name" value="SAM_HAT_C"/>
</dbReference>